<name>A0A401IFZ9_APHSA</name>
<sequence>MKLASKFSTILRPIVNLLEIGTTYIIIQEMSEPITRDLTYFVMILNNLSSVLGVRNSEFSLDFFRDSYQNYDV</sequence>
<organism evidence="1 2">
    <name type="scientific">Aphanothece sacrum FPU1</name>
    <dbReference type="NCBI Taxonomy" id="1920663"/>
    <lineage>
        <taxon>Bacteria</taxon>
        <taxon>Bacillati</taxon>
        <taxon>Cyanobacteriota</taxon>
        <taxon>Cyanophyceae</taxon>
        <taxon>Oscillatoriophycideae</taxon>
        <taxon>Chroococcales</taxon>
        <taxon>Aphanothecaceae</taxon>
        <taxon>Aphanothece</taxon>
    </lineage>
</organism>
<evidence type="ECO:0000313" key="2">
    <source>
        <dbReference type="Proteomes" id="UP000287247"/>
    </source>
</evidence>
<keyword evidence="2" id="KW-1185">Reference proteome</keyword>
<reference evidence="2" key="1">
    <citation type="submission" date="2017-05" db="EMBL/GenBank/DDBJ databases">
        <title>Physiological properties and genetic analysis related to exopolysaccharide production of fresh-water unicellular cyanobacterium Aphanothece sacrum, Suizenji Nori, that has been cultured as a food source in Japan.</title>
        <authorList>
            <person name="Kanesaki Y."/>
            <person name="Yoshikawa S."/>
            <person name="Ohki K."/>
        </authorList>
    </citation>
    <scope>NUCLEOTIDE SEQUENCE [LARGE SCALE GENOMIC DNA]</scope>
    <source>
        <strain evidence="2">FPU1</strain>
    </source>
</reference>
<proteinExistence type="predicted"/>
<gene>
    <name evidence="1" type="ORF">AsFPU1_1614</name>
</gene>
<dbReference type="AlphaFoldDB" id="A0A401IFZ9"/>
<evidence type="ECO:0000313" key="1">
    <source>
        <dbReference type="EMBL" id="GBF80213.1"/>
    </source>
</evidence>
<dbReference type="EMBL" id="BDQK01000006">
    <property type="protein sequence ID" value="GBF80213.1"/>
    <property type="molecule type" value="Genomic_DNA"/>
</dbReference>
<comment type="caution">
    <text evidence="1">The sequence shown here is derived from an EMBL/GenBank/DDBJ whole genome shotgun (WGS) entry which is preliminary data.</text>
</comment>
<accession>A0A401IFZ9</accession>
<protein>
    <submittedName>
        <fullName evidence="1">Heme exporter protein A</fullName>
    </submittedName>
</protein>
<dbReference type="Proteomes" id="UP000287247">
    <property type="component" value="Unassembled WGS sequence"/>
</dbReference>